<keyword evidence="4" id="KW-0808">Transferase</keyword>
<dbReference type="PANTHER" id="PTHR43047:SF72">
    <property type="entry name" value="OSMOSENSING HISTIDINE PROTEIN KINASE SLN1"/>
    <property type="match status" value="1"/>
</dbReference>
<dbReference type="Proteomes" id="UP000243359">
    <property type="component" value="Chromosome I"/>
</dbReference>
<dbReference type="PANTHER" id="PTHR43047">
    <property type="entry name" value="TWO-COMPONENT HISTIDINE PROTEIN KINASE"/>
    <property type="match status" value="1"/>
</dbReference>
<feature type="domain" description="Response regulatory" evidence="9">
    <location>
        <begin position="850"/>
        <end position="965"/>
    </location>
</feature>
<feature type="modified residue" description="4-aspartylphosphate" evidence="6">
    <location>
        <position position="898"/>
    </location>
</feature>
<keyword evidence="7" id="KW-1133">Transmembrane helix</keyword>
<feature type="domain" description="Histidine kinase" evidence="8">
    <location>
        <begin position="610"/>
        <end position="829"/>
    </location>
</feature>
<feature type="domain" description="PAC" evidence="10">
    <location>
        <begin position="539"/>
        <end position="592"/>
    </location>
</feature>
<proteinExistence type="predicted"/>
<dbReference type="InterPro" id="IPR001789">
    <property type="entry name" value="Sig_transdc_resp-reg_receiver"/>
</dbReference>
<dbReference type="Gene3D" id="3.30.565.10">
    <property type="entry name" value="Histidine kinase-like ATPase, C-terminal domain"/>
    <property type="match status" value="1"/>
</dbReference>
<keyword evidence="7" id="KW-0812">Transmembrane</keyword>
<evidence type="ECO:0000259" key="8">
    <source>
        <dbReference type="PROSITE" id="PS50109"/>
    </source>
</evidence>
<feature type="transmembrane region" description="Helical" evidence="7">
    <location>
        <begin position="12"/>
        <end position="38"/>
    </location>
</feature>
<dbReference type="EC" id="2.7.13.3" evidence="2"/>
<sequence length="976" mass="109663">MQETPKTTLRSWMWRAFVQSALIPLVLVETVLIAAYLLTNSSIREAQIEHLRETALTDLKGAAQQEAHLVSERLNAIAKLTGVYSEQIGNVLQQKTYLDDSFERERHARTDDGVLYTKTDDGRAASFYANSTPANQQDMDRVLRLAQLDPLMKSLKDANKLVASLYFNTWDSYNRIYPWFHTPDQYPHDMVIPNYNFYYLADARHNPLRKVVWTDIYVDPAGHGWMMSALAPVYRGDFLEGVAGLDITVDNILKEIAGLQVAWNGYAMLVSAEQNIMALPPQGEQDLRLSELTNHSYDEAIRKEIFKPADFNLSKRQDTSGLAEAISLSATGVQSLDLGGQRKLAAWATIPETGWKLITVVDEAEVFSKTNALASRYQQIGYLLIAGLVIFYLLFFAAMWLRSRQLSHHLQQPIDGITWMLAQIGQGQWMPKRTESTIAEFDQMASATTAMGQQLAHSEATRLQAQKQLGLVLDSTTESVWEIDLEQRTIRIEGRLIERFGLNGPQMDLDTFYSRIHPDDLEQAITCLEHPEQSPSENYTIEYRLADSLGVYHWLLSRGRAVDTEADGFIRRLAGTHVDIDALKATQEALSQASQQAQAANIAKTRFLSSMSHELRTPLNAVQGFAQMIQLELADRPEESSLSQYTGEILTASNHLCLLVDDILDLAYIEAQKTNLTMEIVDARQIMSECIELIRPQASEHNLHLESHLPEGSLLVRAEARRLRQILLNLLSNAVKYNRPNGHLSLSYKITPGSLRLIVEDTGHGISEDKRPLLFKPFQRLGHENSTIKGTGIGLVLSRELAELMHGKLDFTSEPGIGSTFWIELPFSPTLQKDIHGERAEKPHGVPLLRTLYVEDNHASQRLVQKALADLADVEIMENGLEALHWITENPPELLLLDIDLPGLQGDSLLRSLRRHPRTRDLPVIVISAGALPEDQAQVSELGIVCYLTKPLKIQALREAVTLIGQRRLQHSATIQ</sequence>
<dbReference type="GO" id="GO:0005886">
    <property type="term" value="C:plasma membrane"/>
    <property type="evidence" value="ECO:0007669"/>
    <property type="project" value="TreeGrafter"/>
</dbReference>
<dbReference type="CDD" id="cd00130">
    <property type="entry name" value="PAS"/>
    <property type="match status" value="1"/>
</dbReference>
<accession>A0A1H1M8B8</accession>
<keyword evidence="3 6" id="KW-0597">Phosphoprotein</keyword>
<feature type="transmembrane region" description="Helical" evidence="7">
    <location>
        <begin position="380"/>
        <end position="401"/>
    </location>
</feature>
<keyword evidence="7" id="KW-0472">Membrane</keyword>
<dbReference type="InterPro" id="IPR013655">
    <property type="entry name" value="PAS_fold_3"/>
</dbReference>
<dbReference type="InterPro" id="IPR035965">
    <property type="entry name" value="PAS-like_dom_sf"/>
</dbReference>
<keyword evidence="5 11" id="KW-0418">Kinase</keyword>
<evidence type="ECO:0000256" key="3">
    <source>
        <dbReference type="ARBA" id="ARBA00022553"/>
    </source>
</evidence>
<evidence type="ECO:0000256" key="6">
    <source>
        <dbReference type="PROSITE-ProRule" id="PRU00169"/>
    </source>
</evidence>
<gene>
    <name evidence="11" type="ORF">SAMN05216221_0436</name>
</gene>
<organism evidence="11 12">
    <name type="scientific">Pseudomonas oryzae</name>
    <dbReference type="NCBI Taxonomy" id="1392877"/>
    <lineage>
        <taxon>Bacteria</taxon>
        <taxon>Pseudomonadati</taxon>
        <taxon>Pseudomonadota</taxon>
        <taxon>Gammaproteobacteria</taxon>
        <taxon>Pseudomonadales</taxon>
        <taxon>Pseudomonadaceae</taxon>
        <taxon>Pseudomonas</taxon>
    </lineage>
</organism>
<dbReference type="InterPro" id="IPR011006">
    <property type="entry name" value="CheY-like_superfamily"/>
</dbReference>
<dbReference type="PROSITE" id="PS50109">
    <property type="entry name" value="HIS_KIN"/>
    <property type="match status" value="1"/>
</dbReference>
<dbReference type="AlphaFoldDB" id="A0A1H1M8B8"/>
<dbReference type="SMART" id="SM00388">
    <property type="entry name" value="HisKA"/>
    <property type="match status" value="1"/>
</dbReference>
<dbReference type="InterPro" id="IPR000014">
    <property type="entry name" value="PAS"/>
</dbReference>
<evidence type="ECO:0000259" key="9">
    <source>
        <dbReference type="PROSITE" id="PS50110"/>
    </source>
</evidence>
<evidence type="ECO:0000313" key="12">
    <source>
        <dbReference type="Proteomes" id="UP000243359"/>
    </source>
</evidence>
<dbReference type="OrthoDB" id="9770795at2"/>
<dbReference type="InterPro" id="IPR003594">
    <property type="entry name" value="HATPase_dom"/>
</dbReference>
<dbReference type="CDD" id="cd00082">
    <property type="entry name" value="HisKA"/>
    <property type="match status" value="1"/>
</dbReference>
<dbReference type="Pfam" id="PF00512">
    <property type="entry name" value="HisKA"/>
    <property type="match status" value="1"/>
</dbReference>
<dbReference type="STRING" id="1392877.SAMN05216221_0436"/>
<dbReference type="InterPro" id="IPR036097">
    <property type="entry name" value="HisK_dim/P_sf"/>
</dbReference>
<evidence type="ECO:0000256" key="4">
    <source>
        <dbReference type="ARBA" id="ARBA00022679"/>
    </source>
</evidence>
<dbReference type="PRINTS" id="PR00344">
    <property type="entry name" value="BCTRLSENSOR"/>
</dbReference>
<dbReference type="CDD" id="cd16922">
    <property type="entry name" value="HATPase_EvgS-ArcB-TorS-like"/>
    <property type="match status" value="1"/>
</dbReference>
<dbReference type="InterPro" id="IPR005467">
    <property type="entry name" value="His_kinase_dom"/>
</dbReference>
<dbReference type="SUPFAM" id="SSF52172">
    <property type="entry name" value="CheY-like"/>
    <property type="match status" value="1"/>
</dbReference>
<dbReference type="GO" id="GO:0009927">
    <property type="term" value="F:histidine phosphotransfer kinase activity"/>
    <property type="evidence" value="ECO:0007669"/>
    <property type="project" value="TreeGrafter"/>
</dbReference>
<dbReference type="InterPro" id="IPR003661">
    <property type="entry name" value="HisK_dim/P_dom"/>
</dbReference>
<dbReference type="SUPFAM" id="SSF55785">
    <property type="entry name" value="PYP-like sensor domain (PAS domain)"/>
    <property type="match status" value="1"/>
</dbReference>
<dbReference type="GO" id="GO:0000155">
    <property type="term" value="F:phosphorelay sensor kinase activity"/>
    <property type="evidence" value="ECO:0007669"/>
    <property type="project" value="InterPro"/>
</dbReference>
<evidence type="ECO:0000256" key="2">
    <source>
        <dbReference type="ARBA" id="ARBA00012438"/>
    </source>
</evidence>
<dbReference type="Gene3D" id="3.30.450.20">
    <property type="entry name" value="PAS domain"/>
    <property type="match status" value="2"/>
</dbReference>
<dbReference type="EMBL" id="LT629751">
    <property type="protein sequence ID" value="SDR82920.1"/>
    <property type="molecule type" value="Genomic_DNA"/>
</dbReference>
<dbReference type="SMART" id="SM00448">
    <property type="entry name" value="REC"/>
    <property type="match status" value="1"/>
</dbReference>
<dbReference type="RefSeq" id="WP_090347403.1">
    <property type="nucleotide sequence ID" value="NZ_LT629751.1"/>
</dbReference>
<dbReference type="PROSITE" id="PS50110">
    <property type="entry name" value="RESPONSE_REGULATORY"/>
    <property type="match status" value="1"/>
</dbReference>
<keyword evidence="12" id="KW-1185">Reference proteome</keyword>
<dbReference type="Pfam" id="PF02518">
    <property type="entry name" value="HATPase_c"/>
    <property type="match status" value="1"/>
</dbReference>
<dbReference type="InterPro" id="IPR000700">
    <property type="entry name" value="PAS-assoc_C"/>
</dbReference>
<name>A0A1H1M8B8_9PSED</name>
<evidence type="ECO:0000256" key="5">
    <source>
        <dbReference type="ARBA" id="ARBA00022777"/>
    </source>
</evidence>
<dbReference type="Pfam" id="PF00072">
    <property type="entry name" value="Response_reg"/>
    <property type="match status" value="1"/>
</dbReference>
<evidence type="ECO:0000256" key="1">
    <source>
        <dbReference type="ARBA" id="ARBA00000085"/>
    </source>
</evidence>
<dbReference type="PROSITE" id="PS50113">
    <property type="entry name" value="PAC"/>
    <property type="match status" value="1"/>
</dbReference>
<protein>
    <recommendedName>
        <fullName evidence="2">histidine kinase</fullName>
        <ecNumber evidence="2">2.7.13.3</ecNumber>
    </recommendedName>
</protein>
<evidence type="ECO:0000313" key="11">
    <source>
        <dbReference type="EMBL" id="SDR82920.1"/>
    </source>
</evidence>
<dbReference type="Pfam" id="PF08447">
    <property type="entry name" value="PAS_3"/>
    <property type="match status" value="1"/>
</dbReference>
<dbReference type="InterPro" id="IPR004358">
    <property type="entry name" value="Sig_transdc_His_kin-like_C"/>
</dbReference>
<dbReference type="CDD" id="cd12912">
    <property type="entry name" value="PDC2_MCP_like"/>
    <property type="match status" value="1"/>
</dbReference>
<evidence type="ECO:0000259" key="10">
    <source>
        <dbReference type="PROSITE" id="PS50113"/>
    </source>
</evidence>
<dbReference type="SUPFAM" id="SSF55874">
    <property type="entry name" value="ATPase domain of HSP90 chaperone/DNA topoisomerase II/histidine kinase"/>
    <property type="match status" value="1"/>
</dbReference>
<dbReference type="SUPFAM" id="SSF47384">
    <property type="entry name" value="Homodimeric domain of signal transducing histidine kinase"/>
    <property type="match status" value="1"/>
</dbReference>
<evidence type="ECO:0000256" key="7">
    <source>
        <dbReference type="SAM" id="Phobius"/>
    </source>
</evidence>
<dbReference type="InterPro" id="IPR036890">
    <property type="entry name" value="HATPase_C_sf"/>
</dbReference>
<dbReference type="Gene3D" id="1.10.287.130">
    <property type="match status" value="1"/>
</dbReference>
<comment type="catalytic activity">
    <reaction evidence="1">
        <text>ATP + protein L-histidine = ADP + protein N-phospho-L-histidine.</text>
        <dbReference type="EC" id="2.7.13.3"/>
    </reaction>
</comment>
<dbReference type="SMART" id="SM00387">
    <property type="entry name" value="HATPase_c"/>
    <property type="match status" value="1"/>
</dbReference>
<dbReference type="Gene3D" id="3.40.50.2300">
    <property type="match status" value="1"/>
</dbReference>
<reference evidence="12" key="1">
    <citation type="submission" date="2016-10" db="EMBL/GenBank/DDBJ databases">
        <authorList>
            <person name="Varghese N."/>
            <person name="Submissions S."/>
        </authorList>
    </citation>
    <scope>NUCLEOTIDE SEQUENCE [LARGE SCALE GENOMIC DNA]</scope>
    <source>
        <strain evidence="12">KCTC 32247</strain>
    </source>
</reference>